<feature type="compositionally biased region" description="Low complexity" evidence="1">
    <location>
        <begin position="1"/>
        <end position="19"/>
    </location>
</feature>
<feature type="compositionally biased region" description="Basic and acidic residues" evidence="1">
    <location>
        <begin position="157"/>
        <end position="198"/>
    </location>
</feature>
<dbReference type="AlphaFoldDB" id="A0A9W7CG06"/>
<accession>A0A9W7CG06</accession>
<organism evidence="2 3">
    <name type="scientific">Triparma retinervis</name>
    <dbReference type="NCBI Taxonomy" id="2557542"/>
    <lineage>
        <taxon>Eukaryota</taxon>
        <taxon>Sar</taxon>
        <taxon>Stramenopiles</taxon>
        <taxon>Ochrophyta</taxon>
        <taxon>Bolidophyceae</taxon>
        <taxon>Parmales</taxon>
        <taxon>Triparmaceae</taxon>
        <taxon>Triparma</taxon>
    </lineage>
</organism>
<keyword evidence="3" id="KW-1185">Reference proteome</keyword>
<feature type="compositionally biased region" description="Basic residues" evidence="1">
    <location>
        <begin position="72"/>
        <end position="98"/>
    </location>
</feature>
<dbReference type="Proteomes" id="UP001165082">
    <property type="component" value="Unassembled WGS sequence"/>
</dbReference>
<feature type="region of interest" description="Disordered" evidence="1">
    <location>
        <begin position="1"/>
        <end position="31"/>
    </location>
</feature>
<evidence type="ECO:0000313" key="3">
    <source>
        <dbReference type="Proteomes" id="UP001165082"/>
    </source>
</evidence>
<feature type="region of interest" description="Disordered" evidence="1">
    <location>
        <begin position="45"/>
        <end position="105"/>
    </location>
</feature>
<evidence type="ECO:0000256" key="1">
    <source>
        <dbReference type="SAM" id="MobiDB-lite"/>
    </source>
</evidence>
<protein>
    <submittedName>
        <fullName evidence="2">Uncharacterized protein</fullName>
    </submittedName>
</protein>
<name>A0A9W7CG06_9STRA</name>
<dbReference type="EMBL" id="BRXZ01000055">
    <property type="protein sequence ID" value="GMI03974.1"/>
    <property type="molecule type" value="Genomic_DNA"/>
</dbReference>
<reference evidence="2" key="1">
    <citation type="submission" date="2022-07" db="EMBL/GenBank/DDBJ databases">
        <title>Genome analysis of Parmales, a sister group of diatoms, reveals the evolutionary specialization of diatoms from phago-mixotrophs to photoautotrophs.</title>
        <authorList>
            <person name="Ban H."/>
            <person name="Sato S."/>
            <person name="Yoshikawa S."/>
            <person name="Kazumasa Y."/>
            <person name="Nakamura Y."/>
            <person name="Ichinomiya M."/>
            <person name="Saitoh K."/>
            <person name="Sato N."/>
            <person name="Blanc-Mathieu R."/>
            <person name="Endo H."/>
            <person name="Kuwata A."/>
            <person name="Ogata H."/>
        </authorList>
    </citation>
    <scope>NUCLEOTIDE SEQUENCE</scope>
</reference>
<sequence length="205" mass="22414">MKKSLSSPLPTPPATTAALGETAPPSAYSDSLASLQAETTMILQQFGGGRSTKNMGKTATKKDAKAKAKTGTMRRKERRNRKRGALGGKKVKVKRSYRNKAVENVPESIQAAHTVFPRAEGGADGIGEASQTRRNFLHTVEVLDDGDDSMYDSDDSAAEREEFERAAKESNARLERIRDEEREMKDLTFKSEEVRGEGGTHLGRA</sequence>
<comment type="caution">
    <text evidence="2">The sequence shown here is derived from an EMBL/GenBank/DDBJ whole genome shotgun (WGS) entry which is preliminary data.</text>
</comment>
<proteinExistence type="predicted"/>
<evidence type="ECO:0000313" key="2">
    <source>
        <dbReference type="EMBL" id="GMI03974.1"/>
    </source>
</evidence>
<gene>
    <name evidence="2" type="ORF">TrRE_jg11603</name>
</gene>
<feature type="compositionally biased region" description="Acidic residues" evidence="1">
    <location>
        <begin position="145"/>
        <end position="156"/>
    </location>
</feature>
<feature type="region of interest" description="Disordered" evidence="1">
    <location>
        <begin position="145"/>
        <end position="205"/>
    </location>
</feature>